<feature type="transmembrane region" description="Helical" evidence="9">
    <location>
        <begin position="146"/>
        <end position="168"/>
    </location>
</feature>
<dbReference type="RefSeq" id="WP_278339365.1">
    <property type="nucleotide sequence ID" value="NZ_BAAFLA010000016.1"/>
</dbReference>
<dbReference type="AlphaFoldDB" id="A0A1Q6F4X0"/>
<accession>A0A1Q6F4X0</accession>
<evidence type="ECO:0000256" key="7">
    <source>
        <dbReference type="PIRSR" id="PIRSR005091-2"/>
    </source>
</evidence>
<feature type="transmembrane region" description="Helical" evidence="9">
    <location>
        <begin position="12"/>
        <end position="30"/>
    </location>
</feature>
<evidence type="ECO:0000256" key="8">
    <source>
        <dbReference type="PIRSR" id="PIRSR005091-3"/>
    </source>
</evidence>
<feature type="transmembrane region" description="Helical" evidence="9">
    <location>
        <begin position="199"/>
        <end position="218"/>
    </location>
</feature>
<keyword evidence="4 9" id="KW-1133">Transmembrane helix</keyword>
<evidence type="ECO:0000256" key="3">
    <source>
        <dbReference type="ARBA" id="ARBA00022692"/>
    </source>
</evidence>
<keyword evidence="7" id="KW-0479">Metal-binding</keyword>
<dbReference type="GO" id="GO:0046872">
    <property type="term" value="F:metal ion binding"/>
    <property type="evidence" value="ECO:0007669"/>
    <property type="project" value="UniProtKB-KW"/>
</dbReference>
<dbReference type="EMBL" id="MNQH01000031">
    <property type="protein sequence ID" value="OKY93868.1"/>
    <property type="molecule type" value="Genomic_DNA"/>
</dbReference>
<dbReference type="Gene3D" id="3.30.1120.80">
    <property type="match status" value="1"/>
</dbReference>
<sequence length="688" mass="77728">MQSGIKLISRIYLKLVLLQVAVGTLLRIVLLFNEQTSDISFTFGQWLKIFLLGAVNDWCALTIGFAVLWLFALSIAPGKYARPLGYILFGILSVAWIYVTFFNTIFDEYGSVVPLIASILFGFWAVSFGLRLFLPQIRPGWSRTWLAVLTGLYTGGIILNAVSEWFFWSEFGVRYNFIAVDYLVYTNEVVGNIMESYPVVPLFAGVLLLTVGCTWLLFRREIRRAGEFGTWQWKAAVSPAYLLLTLGCCLLLQFNTRFQQSANTYANELQATGAYKFYDAFMKNELSYPQFYLTLPQKEAEANVHAIYGSTGDNLRHIPGNPDTLRRNIVLITIESMSASFMQHFGYPDAITPHLDSLYKMGIAFEQCFATGNRTVRGLEAVTLSLPPCPGQSIIKRPRNDNMHSTAAVLREKGYDAYYFYGGNSYFDNMETFFGGNGYRIIDQNDYKPEEVTFANIWGVCDEDAYDKVIRSLGERADTTAVPFFAHVMTVSNHRPYTYPAGRIPIPNDAKLRSGGVMYTDYALGRFFEEASRQPWFANTVFVVTADHCASSAGKTEIPLEKYHIPALIFAPGLIAPRQVDKVVSQIDLMPTLFSLLGMDYDSHFFGQDALSDDFRERAFVATYQDLGYLEGDVFTVLSPVNRAEQYRISPTEEDRYNLVLEEGIPSQELLDRAISLYQTSSAWNTRP</sequence>
<dbReference type="STRING" id="28117.BHV66_07215"/>
<evidence type="ECO:0000256" key="5">
    <source>
        <dbReference type="ARBA" id="ARBA00023136"/>
    </source>
</evidence>
<dbReference type="CDD" id="cd16015">
    <property type="entry name" value="LTA_synthase"/>
    <property type="match status" value="1"/>
</dbReference>
<dbReference type="InterPro" id="IPR017850">
    <property type="entry name" value="Alkaline_phosphatase_core_sf"/>
</dbReference>
<dbReference type="SUPFAM" id="SSF53649">
    <property type="entry name" value="Alkaline phosphatase-like"/>
    <property type="match status" value="1"/>
</dbReference>
<feature type="binding site" evidence="7">
    <location>
        <position position="494"/>
    </location>
    <ligand>
        <name>substrate</name>
    </ligand>
</feature>
<dbReference type="Pfam" id="PF00884">
    <property type="entry name" value="Sulfatase"/>
    <property type="match status" value="1"/>
</dbReference>
<dbReference type="PANTHER" id="PTHR47371">
    <property type="entry name" value="LIPOTEICHOIC ACID SYNTHASE"/>
    <property type="match status" value="1"/>
</dbReference>
<reference evidence="11 12" key="1">
    <citation type="journal article" date="2016" name="Nat. Biotechnol.">
        <title>Measurement of bacterial replication rates in microbial communities.</title>
        <authorList>
            <person name="Brown C.T."/>
            <person name="Olm M.R."/>
            <person name="Thomas B.C."/>
            <person name="Banfield J.F."/>
        </authorList>
    </citation>
    <scope>NUCLEOTIDE SEQUENCE [LARGE SCALE GENOMIC DNA]</scope>
    <source>
        <strain evidence="11">CAG:67_53_122</strain>
    </source>
</reference>
<feature type="binding site" evidence="8">
    <location>
        <position position="335"/>
    </location>
    <ligand>
        <name>Mn(2+)</name>
        <dbReference type="ChEBI" id="CHEBI:29035"/>
    </ligand>
</feature>
<evidence type="ECO:0000259" key="10">
    <source>
        <dbReference type="Pfam" id="PF00884"/>
    </source>
</evidence>
<proteinExistence type="predicted"/>
<evidence type="ECO:0000256" key="9">
    <source>
        <dbReference type="SAM" id="Phobius"/>
    </source>
</evidence>
<keyword evidence="5 9" id="KW-0472">Membrane</keyword>
<dbReference type="InterPro" id="IPR050448">
    <property type="entry name" value="OpgB/LTA_synthase_biosynth"/>
</dbReference>
<feature type="binding site" evidence="8">
    <location>
        <position position="375"/>
    </location>
    <ligand>
        <name>Mn(2+)</name>
        <dbReference type="ChEBI" id="CHEBI:29035"/>
    </ligand>
</feature>
<feature type="transmembrane region" description="Helical" evidence="9">
    <location>
        <begin position="239"/>
        <end position="256"/>
    </location>
</feature>
<dbReference type="Gene3D" id="3.40.720.10">
    <property type="entry name" value="Alkaline Phosphatase, subunit A"/>
    <property type="match status" value="1"/>
</dbReference>
<dbReference type="InterPro" id="IPR000917">
    <property type="entry name" value="Sulfatase_N"/>
</dbReference>
<feature type="transmembrane region" description="Helical" evidence="9">
    <location>
        <begin position="50"/>
        <end position="72"/>
    </location>
</feature>
<dbReference type="GO" id="GO:0005886">
    <property type="term" value="C:plasma membrane"/>
    <property type="evidence" value="ECO:0007669"/>
    <property type="project" value="UniProtKB-SubCell"/>
</dbReference>
<evidence type="ECO:0000256" key="2">
    <source>
        <dbReference type="ARBA" id="ARBA00022475"/>
    </source>
</evidence>
<feature type="transmembrane region" description="Helical" evidence="9">
    <location>
        <begin position="84"/>
        <end position="106"/>
    </location>
</feature>
<feature type="active site" evidence="6">
    <location>
        <position position="375"/>
    </location>
</feature>
<organism evidence="11 12">
    <name type="scientific">Alistipes putredinis</name>
    <dbReference type="NCBI Taxonomy" id="28117"/>
    <lineage>
        <taxon>Bacteria</taxon>
        <taxon>Pseudomonadati</taxon>
        <taxon>Bacteroidota</taxon>
        <taxon>Bacteroidia</taxon>
        <taxon>Bacteroidales</taxon>
        <taxon>Rikenellaceae</taxon>
        <taxon>Alistipes</taxon>
    </lineage>
</organism>
<name>A0A1Q6F4X0_9BACT</name>
<dbReference type="Proteomes" id="UP000187417">
    <property type="component" value="Unassembled WGS sequence"/>
</dbReference>
<evidence type="ECO:0000256" key="6">
    <source>
        <dbReference type="PIRSR" id="PIRSR005091-1"/>
    </source>
</evidence>
<evidence type="ECO:0000256" key="1">
    <source>
        <dbReference type="ARBA" id="ARBA00004651"/>
    </source>
</evidence>
<keyword evidence="3 9" id="KW-0812">Transmembrane</keyword>
<protein>
    <submittedName>
        <fullName evidence="11">Sulfatase</fullName>
    </submittedName>
</protein>
<feature type="binding site" evidence="8">
    <location>
        <position position="547"/>
    </location>
    <ligand>
        <name>Mn(2+)</name>
        <dbReference type="ChEBI" id="CHEBI:29035"/>
    </ligand>
</feature>
<evidence type="ECO:0000256" key="4">
    <source>
        <dbReference type="ARBA" id="ARBA00022989"/>
    </source>
</evidence>
<feature type="domain" description="Sulfatase N-terminal" evidence="10">
    <location>
        <begin position="327"/>
        <end position="599"/>
    </location>
</feature>
<feature type="transmembrane region" description="Helical" evidence="9">
    <location>
        <begin position="112"/>
        <end position="134"/>
    </location>
</feature>
<keyword evidence="2" id="KW-1003">Cell membrane</keyword>
<evidence type="ECO:0000313" key="12">
    <source>
        <dbReference type="Proteomes" id="UP000187417"/>
    </source>
</evidence>
<dbReference type="PANTHER" id="PTHR47371:SF3">
    <property type="entry name" value="PHOSPHOGLYCEROL TRANSFERASE I"/>
    <property type="match status" value="1"/>
</dbReference>
<comment type="subcellular location">
    <subcellularLocation>
        <location evidence="1">Cell membrane</location>
        <topology evidence="1">Multi-pass membrane protein</topology>
    </subcellularLocation>
</comment>
<gene>
    <name evidence="11" type="ORF">BHV66_07215</name>
</gene>
<keyword evidence="7" id="KW-0464">Manganese</keyword>
<comment type="caution">
    <text evidence="11">The sequence shown here is derived from an EMBL/GenBank/DDBJ whole genome shotgun (WGS) entry which is preliminary data.</text>
</comment>
<evidence type="ECO:0000313" key="11">
    <source>
        <dbReference type="EMBL" id="OKY93868.1"/>
    </source>
</evidence>
<feature type="binding site" evidence="8">
    <location>
        <position position="548"/>
    </location>
    <ligand>
        <name>Mn(2+)</name>
        <dbReference type="ChEBI" id="CHEBI:29035"/>
    </ligand>
</feature>